<comment type="similarity">
    <text evidence="1">Belongs to the phage portal family. PBSX subfamily.</text>
</comment>
<dbReference type="InterPro" id="IPR006430">
    <property type="entry name" value="Phage_portal_PBSX"/>
</dbReference>
<evidence type="ECO:0000256" key="1">
    <source>
        <dbReference type="ARBA" id="ARBA00006799"/>
    </source>
</evidence>
<dbReference type="Pfam" id="PF04860">
    <property type="entry name" value="Phage_portal"/>
    <property type="match status" value="1"/>
</dbReference>
<dbReference type="InterPro" id="IPR006944">
    <property type="entry name" value="Phage/GTA_portal"/>
</dbReference>
<organism evidence="3 4">
    <name type="scientific">Rhodospira trueperi</name>
    <dbReference type="NCBI Taxonomy" id="69960"/>
    <lineage>
        <taxon>Bacteria</taxon>
        <taxon>Pseudomonadati</taxon>
        <taxon>Pseudomonadota</taxon>
        <taxon>Alphaproteobacteria</taxon>
        <taxon>Rhodospirillales</taxon>
        <taxon>Rhodospirillaceae</taxon>
        <taxon>Rhodospira</taxon>
    </lineage>
</organism>
<dbReference type="NCBIfam" id="TIGR01540">
    <property type="entry name" value="portal_PBSX"/>
    <property type="match status" value="1"/>
</dbReference>
<dbReference type="RefSeq" id="WP_092788070.1">
    <property type="nucleotide sequence ID" value="NZ_FNAP01000026.1"/>
</dbReference>
<protein>
    <submittedName>
        <fullName evidence="3">Phage portal protein, PBSX family</fullName>
    </submittedName>
</protein>
<reference evidence="3 4" key="1">
    <citation type="submission" date="2016-10" db="EMBL/GenBank/DDBJ databases">
        <authorList>
            <person name="de Groot N.N."/>
        </authorList>
    </citation>
    <scope>NUCLEOTIDE SEQUENCE [LARGE SCALE GENOMIC DNA]</scope>
    <source>
        <strain evidence="3 4">ATCC 700224</strain>
    </source>
</reference>
<dbReference type="OrthoDB" id="5449776at2"/>
<gene>
    <name evidence="3" type="ORF">SAMN05421720_1265</name>
</gene>
<feature type="compositionally biased region" description="Low complexity" evidence="2">
    <location>
        <begin position="1"/>
        <end position="16"/>
    </location>
</feature>
<feature type="region of interest" description="Disordered" evidence="2">
    <location>
        <begin position="1"/>
        <end position="21"/>
    </location>
</feature>
<evidence type="ECO:0000313" key="4">
    <source>
        <dbReference type="Proteomes" id="UP000199412"/>
    </source>
</evidence>
<dbReference type="AlphaFoldDB" id="A0A1G7HVT6"/>
<sequence>MTDQTQPETETATPAPHVEAFTFGDPEPVLERGEILGYFESAWNGRYYDPPISFDGLVRALKSNPHHESAVGLKVQMLASLYRPHPLLSRNAMTRILQDRIVLGNAWVQRVDNMLGRPMALKPTLGRFTRVKRDGGALMLIDGQEVELGGDVLHIQQPDPSQEIYGRPSYEACLQSALLNEAATLFRRKYYVNGSHAGFILYMTDPAQDQRDIDALRTALKESKGPGNFRNLFMYAPNGKGDGIKIIPIAEVTAKDEFLQMKTVTRDDVLAAHRVPPHLLGIVPQNAGGFGDVSKAAPVFWYLELRPLAMEIESAINVWIGDEVVGFEEFGIPDADGG</sequence>
<evidence type="ECO:0000256" key="2">
    <source>
        <dbReference type="SAM" id="MobiDB-lite"/>
    </source>
</evidence>
<accession>A0A1G7HVT6</accession>
<dbReference type="STRING" id="69960.SAMN05421720_1265"/>
<proteinExistence type="inferred from homology"/>
<dbReference type="Proteomes" id="UP000199412">
    <property type="component" value="Unassembled WGS sequence"/>
</dbReference>
<name>A0A1G7HVT6_9PROT</name>
<dbReference type="EMBL" id="FNAP01000026">
    <property type="protein sequence ID" value="SDF04495.1"/>
    <property type="molecule type" value="Genomic_DNA"/>
</dbReference>
<evidence type="ECO:0000313" key="3">
    <source>
        <dbReference type="EMBL" id="SDF04495.1"/>
    </source>
</evidence>
<keyword evidence="4" id="KW-1185">Reference proteome</keyword>